<protein>
    <submittedName>
        <fullName evidence="3">Uncharacterized protein</fullName>
    </submittedName>
</protein>
<organism evidence="3 4">
    <name type="scientific">Prauserella oleivorans</name>
    <dbReference type="NCBI Taxonomy" id="1478153"/>
    <lineage>
        <taxon>Bacteria</taxon>
        <taxon>Bacillati</taxon>
        <taxon>Actinomycetota</taxon>
        <taxon>Actinomycetes</taxon>
        <taxon>Pseudonocardiales</taxon>
        <taxon>Pseudonocardiaceae</taxon>
        <taxon>Prauserella</taxon>
    </lineage>
</organism>
<dbReference type="Proteomes" id="UP001597478">
    <property type="component" value="Unassembled WGS sequence"/>
</dbReference>
<evidence type="ECO:0000313" key="4">
    <source>
        <dbReference type="Proteomes" id="UP001597478"/>
    </source>
</evidence>
<sequence>MRLRRYAVVGVLAALLAGTSSAGGAASAEAAGGPVRAESCGAAVQGRPGTPVVLSPEAVLEPVTQLLAQLDPLGVLLRPFEQAWAGLPDITIGTVPVGQTVVAGTAVADAVLDELGQLPVLAPVIDALGPTVREVLALTCSVLVRDDSPQPGPPGAQPAPGMPPPQPGVPAPGLPDPAAPGVPQPGAPAPSSPPSPDAGIPPGYVDPNGPGGDAAAIGVPELGLPPDGIAFQYNAGGVPQFGLLGQDARNPALRNALRSSGSAVALPVEQDELRQPLVLAVLLVTLVGTQLARTWLLRRYRADAVTTAGGSRTTTP</sequence>
<feature type="chain" id="PRO_5045183355" evidence="2">
    <location>
        <begin position="23"/>
        <end position="316"/>
    </location>
</feature>
<accession>A0ABW5W8T2</accession>
<keyword evidence="2" id="KW-0732">Signal</keyword>
<dbReference type="RefSeq" id="WP_377393947.1">
    <property type="nucleotide sequence ID" value="NZ_JBHSAN010000047.1"/>
</dbReference>
<keyword evidence="4" id="KW-1185">Reference proteome</keyword>
<feature type="signal peptide" evidence="2">
    <location>
        <begin position="1"/>
        <end position="22"/>
    </location>
</feature>
<feature type="region of interest" description="Disordered" evidence="1">
    <location>
        <begin position="146"/>
        <end position="219"/>
    </location>
</feature>
<evidence type="ECO:0000256" key="2">
    <source>
        <dbReference type="SAM" id="SignalP"/>
    </source>
</evidence>
<reference evidence="4" key="1">
    <citation type="journal article" date="2019" name="Int. J. Syst. Evol. Microbiol.">
        <title>The Global Catalogue of Microorganisms (GCM) 10K type strain sequencing project: providing services to taxonomists for standard genome sequencing and annotation.</title>
        <authorList>
            <consortium name="The Broad Institute Genomics Platform"/>
            <consortium name="The Broad Institute Genome Sequencing Center for Infectious Disease"/>
            <person name="Wu L."/>
            <person name="Ma J."/>
        </authorList>
    </citation>
    <scope>NUCLEOTIDE SEQUENCE [LARGE SCALE GENOMIC DNA]</scope>
    <source>
        <strain evidence="4">IBRC-M 10906</strain>
    </source>
</reference>
<proteinExistence type="predicted"/>
<evidence type="ECO:0000256" key="1">
    <source>
        <dbReference type="SAM" id="MobiDB-lite"/>
    </source>
</evidence>
<evidence type="ECO:0000313" key="3">
    <source>
        <dbReference type="EMBL" id="MFD2800379.1"/>
    </source>
</evidence>
<gene>
    <name evidence="3" type="ORF">ACFS2C_13330</name>
</gene>
<dbReference type="EMBL" id="JBHUOF010000015">
    <property type="protein sequence ID" value="MFD2800379.1"/>
    <property type="molecule type" value="Genomic_DNA"/>
</dbReference>
<name>A0ABW5W8T2_9PSEU</name>
<comment type="caution">
    <text evidence="3">The sequence shown here is derived from an EMBL/GenBank/DDBJ whole genome shotgun (WGS) entry which is preliminary data.</text>
</comment>
<feature type="compositionally biased region" description="Pro residues" evidence="1">
    <location>
        <begin position="150"/>
        <end position="196"/>
    </location>
</feature>